<organism evidence="2 3">
    <name type="scientific">Acetobacter ghanensis</name>
    <dbReference type="NCBI Taxonomy" id="431306"/>
    <lineage>
        <taxon>Bacteria</taxon>
        <taxon>Pseudomonadati</taxon>
        <taxon>Pseudomonadota</taxon>
        <taxon>Alphaproteobacteria</taxon>
        <taxon>Acetobacterales</taxon>
        <taxon>Acetobacteraceae</taxon>
        <taxon>Acetobacter</taxon>
    </lineage>
</organism>
<evidence type="ECO:0000256" key="1">
    <source>
        <dbReference type="SAM" id="MobiDB-lite"/>
    </source>
</evidence>
<dbReference type="Proteomes" id="UP000068250">
    <property type="component" value="Chromosome I"/>
</dbReference>
<evidence type="ECO:0000313" key="2">
    <source>
        <dbReference type="EMBL" id="CEF56343.1"/>
    </source>
</evidence>
<name>A0A0U5FZ46_9PROT</name>
<dbReference type="STRING" id="431306.AGA_1918"/>
<proteinExistence type="predicted"/>
<dbReference type="EMBL" id="LN609302">
    <property type="protein sequence ID" value="CEF56343.1"/>
    <property type="molecule type" value="Genomic_DNA"/>
</dbReference>
<gene>
    <name evidence="2" type="ORF">AGA_1918</name>
</gene>
<reference evidence="3" key="1">
    <citation type="submission" date="2014-09" db="EMBL/GenBank/DDBJ databases">
        <authorList>
            <person name="Illeghems K.G."/>
        </authorList>
    </citation>
    <scope>NUCLEOTIDE SEQUENCE [LARGE SCALE GENOMIC DNA]</scope>
    <source>
        <strain evidence="3">LMG 23848T</strain>
    </source>
</reference>
<protein>
    <submittedName>
        <fullName evidence="2">Uncharacterized protein</fullName>
    </submittedName>
</protein>
<evidence type="ECO:0000313" key="3">
    <source>
        <dbReference type="Proteomes" id="UP000068250"/>
    </source>
</evidence>
<sequence length="102" mass="11134">MVGHLWLLTRIWFPATWRKVSCKNDKGYSATPAPMMEQNTPARKPDTPPCSAPAAQRTGAGCVRVRPQEVDLSKCPEAQQASTFILFDAASSCIRSKTLLAA</sequence>
<dbReference type="AlphaFoldDB" id="A0A0U5FZ46"/>
<accession>A0A0U5FZ46</accession>
<feature type="region of interest" description="Disordered" evidence="1">
    <location>
        <begin position="28"/>
        <end position="55"/>
    </location>
</feature>